<dbReference type="Proteomes" id="UP001597115">
    <property type="component" value="Unassembled WGS sequence"/>
</dbReference>
<accession>A0ABW4I598</accession>
<evidence type="ECO:0000313" key="1">
    <source>
        <dbReference type="EMBL" id="MFD1613133.1"/>
    </source>
</evidence>
<comment type="caution">
    <text evidence="1">The sequence shown here is derived from an EMBL/GenBank/DDBJ whole genome shotgun (WGS) entry which is preliminary data.</text>
</comment>
<name>A0ABW4I598_9SPHN</name>
<keyword evidence="2" id="KW-1185">Reference proteome</keyword>
<proteinExistence type="predicted"/>
<reference evidence="2" key="1">
    <citation type="journal article" date="2019" name="Int. J. Syst. Evol. Microbiol.">
        <title>The Global Catalogue of Microorganisms (GCM) 10K type strain sequencing project: providing services to taxonomists for standard genome sequencing and annotation.</title>
        <authorList>
            <consortium name="The Broad Institute Genomics Platform"/>
            <consortium name="The Broad Institute Genome Sequencing Center for Infectious Disease"/>
            <person name="Wu L."/>
            <person name="Ma J."/>
        </authorList>
    </citation>
    <scope>NUCLEOTIDE SEQUENCE [LARGE SCALE GENOMIC DNA]</scope>
    <source>
        <strain evidence="2">CGMCC 1.16275</strain>
    </source>
</reference>
<organism evidence="1 2">
    <name type="scientific">Sphingomonas tabacisoli</name>
    <dbReference type="NCBI Taxonomy" id="2249466"/>
    <lineage>
        <taxon>Bacteria</taxon>
        <taxon>Pseudomonadati</taxon>
        <taxon>Pseudomonadota</taxon>
        <taxon>Alphaproteobacteria</taxon>
        <taxon>Sphingomonadales</taxon>
        <taxon>Sphingomonadaceae</taxon>
        <taxon>Sphingomonas</taxon>
    </lineage>
</organism>
<sequence length="209" mass="23327">MIRALQAILLIPLLYLAAGALGGAIPLNRGWQEPEDGITIYVATNGVHTGLVVPTHAGGVDWSGIARPEHIRDPRYAGRWLWFGWGERDFYVNTPTWAALSPRTALHALIGSDRTLMHVDHLVEPWGDARPVRLTPDQYRRLSADILASFDSADRRPIPGYDVADVFYPARGHYDAVRTCNWWTGRRLAAAGVRIGAWTPFSATVMQWF</sequence>
<gene>
    <name evidence="1" type="ORF">ACFSCW_15105</name>
</gene>
<dbReference type="Pfam" id="PF09601">
    <property type="entry name" value="DUF2459"/>
    <property type="match status" value="1"/>
</dbReference>
<dbReference type="EMBL" id="JBHUDY010000002">
    <property type="protein sequence ID" value="MFD1613133.1"/>
    <property type="molecule type" value="Genomic_DNA"/>
</dbReference>
<protein>
    <submittedName>
        <fullName evidence="1">TIGR02117 family protein</fullName>
    </submittedName>
</protein>
<dbReference type="RefSeq" id="WP_380890921.1">
    <property type="nucleotide sequence ID" value="NZ_JBHUDY010000002.1"/>
</dbReference>
<dbReference type="InterPro" id="IPR011727">
    <property type="entry name" value="CHP02117"/>
</dbReference>
<dbReference type="NCBIfam" id="TIGR02117">
    <property type="entry name" value="chp_urease_rgn"/>
    <property type="match status" value="1"/>
</dbReference>
<evidence type="ECO:0000313" key="2">
    <source>
        <dbReference type="Proteomes" id="UP001597115"/>
    </source>
</evidence>